<dbReference type="InterPro" id="IPR008640">
    <property type="entry name" value="Adhesin_Head_dom"/>
</dbReference>
<proteinExistence type="inferred from homology"/>
<feature type="domain" description="Trimeric autotransporter adhesin YadA-like head" evidence="13">
    <location>
        <begin position="698"/>
        <end position="723"/>
    </location>
</feature>
<feature type="coiled-coil region" evidence="11">
    <location>
        <begin position="81"/>
        <end position="143"/>
    </location>
</feature>
<dbReference type="Pfam" id="PF05658">
    <property type="entry name" value="YadA_head"/>
    <property type="match status" value="5"/>
</dbReference>
<evidence type="ECO:0000259" key="14">
    <source>
        <dbReference type="Pfam" id="PF05662"/>
    </source>
</evidence>
<keyword evidence="7" id="KW-0732">Signal</keyword>
<accession>A0A7H1C5F7</accession>
<evidence type="ECO:0000256" key="3">
    <source>
        <dbReference type="ARBA" id="ARBA00005848"/>
    </source>
</evidence>
<gene>
    <name evidence="15" type="ORF">ICJ55_06470</name>
</gene>
<feature type="coiled-coil region" evidence="11">
    <location>
        <begin position="604"/>
        <end position="689"/>
    </location>
</feature>
<dbReference type="EMBL" id="CP061280">
    <property type="protein sequence ID" value="QNS16212.1"/>
    <property type="molecule type" value="Genomic_DNA"/>
</dbReference>
<comment type="subcellular location">
    <subcellularLocation>
        <location evidence="2">Cell outer membrane</location>
    </subcellularLocation>
    <subcellularLocation>
        <location evidence="1">Cell surface</location>
    </subcellularLocation>
</comment>
<evidence type="ECO:0000259" key="12">
    <source>
        <dbReference type="Pfam" id="PF03895"/>
    </source>
</evidence>
<keyword evidence="9" id="KW-0472">Membrane</keyword>
<keyword evidence="4" id="KW-0813">Transport</keyword>
<feature type="domain" description="Trimeric autotransporter adhesin YadA-like stalk" evidence="14">
    <location>
        <begin position="950"/>
        <end position="990"/>
    </location>
</feature>
<keyword evidence="8" id="KW-0653">Protein transport</keyword>
<dbReference type="GO" id="GO:0009986">
    <property type="term" value="C:cell surface"/>
    <property type="evidence" value="ECO:0007669"/>
    <property type="project" value="UniProtKB-SubCell"/>
</dbReference>
<reference evidence="15 16" key="1">
    <citation type="submission" date="2020-09" db="EMBL/GenBank/DDBJ databases">
        <title>Mannheimia bovis sp.nov., isolated from a cow.</title>
        <authorList>
            <person name="Li F."/>
        </authorList>
    </citation>
    <scope>NUCLEOTIDE SEQUENCE [LARGE SCALE GENOMIC DNA]</scope>
    <source>
        <strain evidence="15 16">ZY190616</strain>
    </source>
</reference>
<organism evidence="15 16">
    <name type="scientific">Mannheimia bovis</name>
    <dbReference type="NCBI Taxonomy" id="2770636"/>
    <lineage>
        <taxon>Bacteria</taxon>
        <taxon>Pseudomonadati</taxon>
        <taxon>Pseudomonadota</taxon>
        <taxon>Gammaproteobacteria</taxon>
        <taxon>Pasteurellales</taxon>
        <taxon>Pasteurellaceae</taxon>
        <taxon>Mannheimia</taxon>
    </lineage>
</organism>
<evidence type="ECO:0000256" key="2">
    <source>
        <dbReference type="ARBA" id="ARBA00004442"/>
    </source>
</evidence>
<keyword evidence="6" id="KW-0812">Transmembrane</keyword>
<evidence type="ECO:0000313" key="15">
    <source>
        <dbReference type="EMBL" id="QNS16212.1"/>
    </source>
</evidence>
<dbReference type="InterPro" id="IPR008635">
    <property type="entry name" value="Coiled_stalk_dom"/>
</dbReference>
<dbReference type="Gene3D" id="2.150.10.10">
    <property type="entry name" value="Serralysin-like metalloprotease, C-terminal"/>
    <property type="match status" value="3"/>
</dbReference>
<evidence type="ECO:0000256" key="10">
    <source>
        <dbReference type="ARBA" id="ARBA00023237"/>
    </source>
</evidence>
<keyword evidence="16" id="KW-1185">Reference proteome</keyword>
<feature type="domain" description="Trimeric autotransporter adhesin YadA-like head" evidence="13">
    <location>
        <begin position="782"/>
        <end position="806"/>
    </location>
</feature>
<dbReference type="KEGG" id="mbos:ICJ55_06470"/>
<dbReference type="Proteomes" id="UP000576260">
    <property type="component" value="Chromosome"/>
</dbReference>
<feature type="domain" description="Trimeric autotransporter adhesin YadA-like C-terminal membrane anchor" evidence="12">
    <location>
        <begin position="1004"/>
        <end position="1064"/>
    </location>
</feature>
<evidence type="ECO:0000313" key="16">
    <source>
        <dbReference type="Proteomes" id="UP000576260"/>
    </source>
</evidence>
<keyword evidence="11" id="KW-0175">Coiled coil</keyword>
<dbReference type="AlphaFoldDB" id="A0A7H1C5F7"/>
<evidence type="ECO:0000256" key="8">
    <source>
        <dbReference type="ARBA" id="ARBA00022927"/>
    </source>
</evidence>
<dbReference type="SUPFAM" id="SSF54523">
    <property type="entry name" value="Pili subunits"/>
    <property type="match status" value="1"/>
</dbReference>
<dbReference type="Pfam" id="PF05662">
    <property type="entry name" value="YadA_stalk"/>
    <property type="match status" value="2"/>
</dbReference>
<evidence type="ECO:0000256" key="11">
    <source>
        <dbReference type="SAM" id="Coils"/>
    </source>
</evidence>
<evidence type="ECO:0000256" key="9">
    <source>
        <dbReference type="ARBA" id="ARBA00023136"/>
    </source>
</evidence>
<dbReference type="InterPro" id="IPR011049">
    <property type="entry name" value="Serralysin-like_metalloprot_C"/>
</dbReference>
<sequence>MKKTNQFVHQSLSQKNIPAVALLAALIGITPVSYAESLPLGNTAGANNIAVGKNSFASGTGSQAVGNNAVATGGNITPEQFQAELENFRDLLNKIEDLRTQIADQEKQGTVNQQLQDTLNNQIAQYEAILERVREKLAQQAELTNQKTTKQGELDSETIRLNEMESSFGSNAFIPGGTKENYRNFLNIINALDWDKLNTSTGIADLTADLKNGVEKDFGKLNISDTQYQELIEGYRNAQGNITFLQPIFNQKISNEFDIITTRQGQNNFHLLLNYLSVYSSYSMQDNVMTSLRTGLYIKDSNPYTADQLADFILFSTPLEVEEKYPVPAPTYPEGTAIGSKEEEEYNQAYWKWINENDAFRLAKGYQHKDLYSRISYSIKNKVLNNLYANTNGALYKTAQNYKGDIYNYHRYTYTPGTSDRRDLGLNFIIAPVSRQLTGREFVHSDDLLNVVQSVSNTSTSLSIKQLEYLESIVSSFNQYKNLIDYNNNDAWIFDKDEFRAYMDSTVQPFMDKMEELATSLRSLESSTLSEDERNSTAAKVIELRNYIKQVYTSGEKYYIHQFKPTKWNIDFKGEIVKAIELYKQYEREAQATLLPYNNESLALKEIRKAVDAKADEIKAQKETIKTKETEIADLQNQIDALALTGEEQSAENIKNDLTAKLDEAKAKLAEITQALTEKRNELLGLDNQLSSSPLGSKGKNAIAEGNNAFASGENAIATGADSLATGNNAIALGANAKATADSAIAIGKGAQALKEKALALGENAIANGVSAIAIGDNTGVSGEKAVGIGSNSIVSGDGAVSIGADNIVVHKNAVAVGSNITQTAENSVNLGNESAATVERTAETAGTTQYEHSDLLGEVYKFAASKPTGVVTVGAKGKERRVQNVAAGLVSETSTDAVNGSQLYAVAKAVDEGKIGLVKYNQESGVVSVAKDLAGNEVNLSNKSGETRRLTGVSEGVAPTDAVNKAQLDREIGVVNNRISNVEKEVKNVKGSVSNAVAMASLPQASLPGQHKLSVATGHTLGTTSVAVGLNGVSDNGRMSYKLNTSVSQNSSFAVGAGVGFSF</sequence>
<name>A0A7H1C5F7_9PAST</name>
<keyword evidence="10" id="KW-0998">Cell outer membrane</keyword>
<protein>
    <submittedName>
        <fullName evidence="15">YadA-like family protein</fullName>
    </submittedName>
</protein>
<comment type="similarity">
    <text evidence="3">Belongs to the autotransporter-2 (AT-2) (TC 1.B.40) family.</text>
</comment>
<dbReference type="InterPro" id="IPR005594">
    <property type="entry name" value="YadA_C"/>
</dbReference>
<feature type="domain" description="Trimeric autotransporter adhesin YadA-like head" evidence="13">
    <location>
        <begin position="756"/>
        <end position="779"/>
    </location>
</feature>
<evidence type="ECO:0000256" key="6">
    <source>
        <dbReference type="ARBA" id="ARBA00022692"/>
    </source>
</evidence>
<dbReference type="Pfam" id="PF03895">
    <property type="entry name" value="YadA_anchor"/>
    <property type="match status" value="1"/>
</dbReference>
<evidence type="ECO:0000259" key="13">
    <source>
        <dbReference type="Pfam" id="PF05658"/>
    </source>
</evidence>
<keyword evidence="5" id="KW-1134">Transmembrane beta strand</keyword>
<dbReference type="Gene3D" id="3.30.1300.30">
    <property type="entry name" value="GSPII I/J protein-like"/>
    <property type="match status" value="1"/>
</dbReference>
<evidence type="ECO:0000256" key="7">
    <source>
        <dbReference type="ARBA" id="ARBA00022729"/>
    </source>
</evidence>
<dbReference type="GO" id="GO:0009279">
    <property type="term" value="C:cell outer membrane"/>
    <property type="evidence" value="ECO:0007669"/>
    <property type="project" value="UniProtKB-SubCell"/>
</dbReference>
<evidence type="ECO:0000256" key="5">
    <source>
        <dbReference type="ARBA" id="ARBA00022452"/>
    </source>
</evidence>
<evidence type="ECO:0000256" key="1">
    <source>
        <dbReference type="ARBA" id="ARBA00004241"/>
    </source>
</evidence>
<dbReference type="CDD" id="cd12820">
    <property type="entry name" value="LbR_YadA-like"/>
    <property type="match status" value="1"/>
</dbReference>
<dbReference type="GO" id="GO:0015031">
    <property type="term" value="P:protein transport"/>
    <property type="evidence" value="ECO:0007669"/>
    <property type="project" value="UniProtKB-KW"/>
</dbReference>
<evidence type="ECO:0000256" key="4">
    <source>
        <dbReference type="ARBA" id="ARBA00022448"/>
    </source>
</evidence>
<feature type="domain" description="Trimeric autotransporter adhesin YadA-like stalk" evidence="14">
    <location>
        <begin position="882"/>
        <end position="914"/>
    </location>
</feature>
<feature type="domain" description="Trimeric autotransporter adhesin YadA-like head" evidence="13">
    <location>
        <begin position="725"/>
        <end position="751"/>
    </location>
</feature>
<dbReference type="SUPFAM" id="SSF101967">
    <property type="entry name" value="Adhesin YadA, collagen-binding domain"/>
    <property type="match status" value="2"/>
</dbReference>
<feature type="domain" description="Trimeric autotransporter adhesin YadA-like head" evidence="13">
    <location>
        <begin position="50"/>
        <end position="75"/>
    </location>
</feature>
<dbReference type="InterPro" id="IPR045584">
    <property type="entry name" value="Pilin-like"/>
</dbReference>